<dbReference type="VEuPathDB" id="FungiDB:QG37_06125"/>
<evidence type="ECO:0000313" key="2">
    <source>
        <dbReference type="Proteomes" id="UP000037122"/>
    </source>
</evidence>
<accession>A0A0L0NU61</accession>
<organism evidence="1 2">
    <name type="scientific">Candidozyma auris</name>
    <name type="common">Yeast</name>
    <name type="synonym">Candida auris</name>
    <dbReference type="NCBI Taxonomy" id="498019"/>
    <lineage>
        <taxon>Eukaryota</taxon>
        <taxon>Fungi</taxon>
        <taxon>Dikarya</taxon>
        <taxon>Ascomycota</taxon>
        <taxon>Saccharomycotina</taxon>
        <taxon>Pichiomycetes</taxon>
        <taxon>Metschnikowiaceae</taxon>
        <taxon>Candidozyma</taxon>
    </lineage>
</organism>
<reference evidence="2" key="1">
    <citation type="journal article" date="2015" name="BMC Genomics">
        <title>Draft genome of a commonly misdiagnosed multidrug resistant pathogen Candida auris.</title>
        <authorList>
            <person name="Chatterjee S."/>
            <person name="Alampalli S.V."/>
            <person name="Nageshan R.K."/>
            <person name="Chettiar S.T."/>
            <person name="Joshi S."/>
            <person name="Tatu U.S."/>
        </authorList>
    </citation>
    <scope>NUCLEOTIDE SEQUENCE [LARGE SCALE GENOMIC DNA]</scope>
    <source>
        <strain evidence="2">6684</strain>
    </source>
</reference>
<proteinExistence type="predicted"/>
<gene>
    <name evidence="1" type="ORF">QG37_06125</name>
</gene>
<dbReference type="AlphaFoldDB" id="A0A0L0NU61"/>
<dbReference type="EMBL" id="LGST01000041">
    <property type="protein sequence ID" value="KND97716.1"/>
    <property type="molecule type" value="Genomic_DNA"/>
</dbReference>
<dbReference type="Proteomes" id="UP000037122">
    <property type="component" value="Unassembled WGS sequence"/>
</dbReference>
<comment type="caution">
    <text evidence="1">The sequence shown here is derived from an EMBL/GenBank/DDBJ whole genome shotgun (WGS) entry which is preliminary data.</text>
</comment>
<protein>
    <submittedName>
        <fullName evidence="1">Uncharacterized protein</fullName>
    </submittedName>
</protein>
<sequence length="74" mass="8533">MCTTASTVKGIPLRSSLAEAFETPYERYHPNLEIFYLKLIGFAIENLVECLWWQPPVQSTLQIFYALASIFTYP</sequence>
<evidence type="ECO:0000313" key="1">
    <source>
        <dbReference type="EMBL" id="KND97716.1"/>
    </source>
</evidence>
<name>A0A0L0NU61_CANAR</name>